<proteinExistence type="predicted"/>
<reference evidence="1 2" key="1">
    <citation type="submission" date="2014-10" db="EMBL/GenBank/DDBJ databases">
        <title>Pan-genome analysis of Brazilian lineage A amoebal mimiviruses.</title>
        <authorList>
            <person name="Assis F.L."/>
            <person name="Abrahao J.S."/>
            <person name="Kroon E.G."/>
            <person name="Dornas F.P."/>
            <person name="Andrade K.R."/>
            <person name="Borato P.V.M."/>
            <person name="Pilotto M.R."/>
            <person name="Benamar S."/>
            <person name="LaScola B."/>
            <person name="Colson P."/>
        </authorList>
    </citation>
    <scope>NUCLEOTIDE SEQUENCE [LARGE SCALE GENOMIC DNA]</scope>
    <source>
        <strain evidence="1 2">Kroon</strain>
    </source>
</reference>
<keyword evidence="2" id="KW-1185">Reference proteome</keyword>
<evidence type="ECO:0000313" key="1">
    <source>
        <dbReference type="EMBL" id="AKI80611.1"/>
    </source>
</evidence>
<organism evidence="1 2">
    <name type="scientific">Acanthamoeba polyphaga mimivirus Kroon</name>
    <dbReference type="NCBI Taxonomy" id="3069720"/>
    <lineage>
        <taxon>Viruses</taxon>
        <taxon>Varidnaviria</taxon>
        <taxon>Bamfordvirae</taxon>
        <taxon>Nucleocytoviricota</taxon>
        <taxon>Megaviricetes</taxon>
        <taxon>Imitervirales</taxon>
        <taxon>Mimiviridae</taxon>
        <taxon>Megamimivirinae</taxon>
        <taxon>Mimivirus</taxon>
        <taxon>Mimivirus lagoaense</taxon>
    </lineage>
</organism>
<evidence type="ECO:0000313" key="2">
    <source>
        <dbReference type="Proteomes" id="UP000240461"/>
    </source>
</evidence>
<dbReference type="EMBL" id="KM982402">
    <property type="protein sequence ID" value="AKI80611.1"/>
    <property type="molecule type" value="Genomic_DNA"/>
</dbReference>
<dbReference type="Proteomes" id="UP000240461">
    <property type="component" value="Segment"/>
</dbReference>
<protein>
    <submittedName>
        <fullName evidence="1">Uncharacterized protein</fullName>
    </submittedName>
</protein>
<name>A0A0G2YC39_9VIRU</name>
<sequence length="212" mass="25272">MELDKYYRSVLYESVLSNLDNLDTKSLNKIKKRIDEKIFYESFNKNIPNFIEDKILEINFDSFCEEYYKGTNITATIKLKLINNCKIKTGCIYRSYYDHDGYPVDEDINKFRIGTDDYKYTANIHPDNEQKGIQLHQNNDIQFIYVDDEKNILELNKKKYFERFLDCISIKSTENNIKNFCEFLEYIIETVRETGGLKSLDSKGFNYVYTKK</sequence>
<dbReference type="KEGG" id="vg:80514409"/>
<accession>A0A0G2YC39</accession>